<evidence type="ECO:0000313" key="1">
    <source>
        <dbReference type="EMBL" id="CBY42618.1"/>
    </source>
</evidence>
<organism evidence="1">
    <name type="scientific">Oikopleura dioica</name>
    <name type="common">Tunicate</name>
    <dbReference type="NCBI Taxonomy" id="34765"/>
    <lineage>
        <taxon>Eukaryota</taxon>
        <taxon>Metazoa</taxon>
        <taxon>Chordata</taxon>
        <taxon>Tunicata</taxon>
        <taxon>Appendicularia</taxon>
        <taxon>Copelata</taxon>
        <taxon>Oikopleuridae</taxon>
        <taxon>Oikopleura</taxon>
    </lineage>
</organism>
<dbReference type="AlphaFoldDB" id="E4Z4J0"/>
<reference evidence="1" key="1">
    <citation type="journal article" date="2010" name="Science">
        <title>Plasticity of animal genome architecture unmasked by rapid evolution of a pelagic tunicate.</title>
        <authorList>
            <person name="Denoeud F."/>
            <person name="Henriet S."/>
            <person name="Mungpakdee S."/>
            <person name="Aury J.M."/>
            <person name="Da Silva C."/>
            <person name="Brinkmann H."/>
            <person name="Mikhaleva J."/>
            <person name="Olsen L.C."/>
            <person name="Jubin C."/>
            <person name="Canestro C."/>
            <person name="Bouquet J.M."/>
            <person name="Danks G."/>
            <person name="Poulain J."/>
            <person name="Campsteijn C."/>
            <person name="Adamski M."/>
            <person name="Cross I."/>
            <person name="Yadetie F."/>
            <person name="Muffato M."/>
            <person name="Louis A."/>
            <person name="Butcher S."/>
            <person name="Tsagkogeorga G."/>
            <person name="Konrad A."/>
            <person name="Singh S."/>
            <person name="Jensen M.F."/>
            <person name="Cong E.H."/>
            <person name="Eikeseth-Otteraa H."/>
            <person name="Noel B."/>
            <person name="Anthouard V."/>
            <person name="Porcel B.M."/>
            <person name="Kachouri-Lafond R."/>
            <person name="Nishino A."/>
            <person name="Ugolini M."/>
            <person name="Chourrout P."/>
            <person name="Nishida H."/>
            <person name="Aasland R."/>
            <person name="Huzurbazar S."/>
            <person name="Westhof E."/>
            <person name="Delsuc F."/>
            <person name="Lehrach H."/>
            <person name="Reinhardt R."/>
            <person name="Weissenbach J."/>
            <person name="Roy S.W."/>
            <person name="Artiguenave F."/>
            <person name="Postlethwait J.H."/>
            <person name="Manak J.R."/>
            <person name="Thompson E.M."/>
            <person name="Jaillon O."/>
            <person name="Du Pasquier L."/>
            <person name="Boudinot P."/>
            <person name="Liberles D.A."/>
            <person name="Volff J.N."/>
            <person name="Philippe H."/>
            <person name="Lenhard B."/>
            <person name="Roest Crollius H."/>
            <person name="Wincker P."/>
            <person name="Chourrout D."/>
        </authorList>
    </citation>
    <scope>NUCLEOTIDE SEQUENCE [LARGE SCALE GENOMIC DNA]</scope>
</reference>
<protein>
    <submittedName>
        <fullName evidence="1">Uncharacterized protein</fullName>
    </submittedName>
</protein>
<proteinExistence type="predicted"/>
<dbReference type="EMBL" id="FN657333">
    <property type="protein sequence ID" value="CBY42618.1"/>
    <property type="molecule type" value="Genomic_DNA"/>
</dbReference>
<gene>
    <name evidence="1" type="ORF">GSOID_T00026325001</name>
</gene>
<accession>E4Z4J0</accession>
<dbReference type="Proteomes" id="UP000011014">
    <property type="component" value="Unassembled WGS sequence"/>
</dbReference>
<sequence length="168" mass="19008">MKRACAARHEKIVDQGEISEIILAFTIDGAVELNHFDLEERLLLAPLLELLIEARRSARIWADREWNAVTSSGILNVREIMGKTPFNPDATNPEGNTQLEYLFGLVAVAKLGRALCENSWQHRDLRSQAKWLLRKITTGDYSLELPKSEAALKAAENATEKLRVIWKD</sequence>
<name>E4Z4J0_OIKDI</name>